<evidence type="ECO:0000256" key="9">
    <source>
        <dbReference type="ARBA" id="ARBA00023136"/>
    </source>
</evidence>
<keyword evidence="12" id="KW-1185">Reference proteome</keyword>
<dbReference type="InterPro" id="IPR027417">
    <property type="entry name" value="P-loop_NTPase"/>
</dbReference>
<feature type="domain" description="ABC transporter" evidence="10">
    <location>
        <begin position="4"/>
        <end position="237"/>
    </location>
</feature>
<evidence type="ECO:0000256" key="6">
    <source>
        <dbReference type="ARBA" id="ARBA00022840"/>
    </source>
</evidence>
<dbReference type="SUPFAM" id="SSF52540">
    <property type="entry name" value="P-loop containing nucleoside triphosphate hydrolases"/>
    <property type="match status" value="1"/>
</dbReference>
<evidence type="ECO:0000256" key="8">
    <source>
        <dbReference type="ARBA" id="ARBA00023065"/>
    </source>
</evidence>
<dbReference type="CDD" id="cd03214">
    <property type="entry name" value="ABC_Iron-Siderophores_B12_Hemin"/>
    <property type="match status" value="1"/>
</dbReference>
<keyword evidence="8" id="KW-0406">Ion transport</keyword>
<accession>A0ABY2PVC4</accession>
<evidence type="ECO:0000256" key="3">
    <source>
        <dbReference type="ARBA" id="ARBA00022475"/>
    </source>
</evidence>
<dbReference type="Proteomes" id="UP000306790">
    <property type="component" value="Unassembled WGS sequence"/>
</dbReference>
<evidence type="ECO:0000313" key="12">
    <source>
        <dbReference type="Proteomes" id="UP000306790"/>
    </source>
</evidence>
<keyword evidence="4" id="KW-0410">Iron transport</keyword>
<evidence type="ECO:0000256" key="5">
    <source>
        <dbReference type="ARBA" id="ARBA00022741"/>
    </source>
</evidence>
<dbReference type="PROSITE" id="PS50893">
    <property type="entry name" value="ABC_TRANSPORTER_2"/>
    <property type="match status" value="1"/>
</dbReference>
<proteinExistence type="predicted"/>
<name>A0ABY2PVC4_9ENTR</name>
<evidence type="ECO:0000256" key="7">
    <source>
        <dbReference type="ARBA" id="ARBA00023004"/>
    </source>
</evidence>
<evidence type="ECO:0000256" key="1">
    <source>
        <dbReference type="ARBA" id="ARBA00004202"/>
    </source>
</evidence>
<protein>
    <submittedName>
        <fullName evidence="11">ABC transporter ATP-binding protein</fullName>
    </submittedName>
</protein>
<gene>
    <name evidence="11" type="ORF">DJ535_12460</name>
</gene>
<dbReference type="InterPro" id="IPR003593">
    <property type="entry name" value="AAA+_ATPase"/>
</dbReference>
<keyword evidence="6 11" id="KW-0067">ATP-binding</keyword>
<dbReference type="GO" id="GO:0005524">
    <property type="term" value="F:ATP binding"/>
    <property type="evidence" value="ECO:0007669"/>
    <property type="project" value="UniProtKB-KW"/>
</dbReference>
<dbReference type="InterPro" id="IPR051535">
    <property type="entry name" value="Siderophore_ABC-ATPase"/>
</dbReference>
<keyword evidence="5" id="KW-0547">Nucleotide-binding</keyword>
<dbReference type="InterPro" id="IPR003439">
    <property type="entry name" value="ABC_transporter-like_ATP-bd"/>
</dbReference>
<dbReference type="SMART" id="SM00382">
    <property type="entry name" value="AAA"/>
    <property type="match status" value="1"/>
</dbReference>
<dbReference type="PROSITE" id="PS00211">
    <property type="entry name" value="ABC_TRANSPORTER_1"/>
    <property type="match status" value="1"/>
</dbReference>
<dbReference type="Pfam" id="PF00005">
    <property type="entry name" value="ABC_tran"/>
    <property type="match status" value="1"/>
</dbReference>
<evidence type="ECO:0000313" key="11">
    <source>
        <dbReference type="EMBL" id="THE37754.1"/>
    </source>
</evidence>
<dbReference type="InterPro" id="IPR017871">
    <property type="entry name" value="ABC_transporter-like_CS"/>
</dbReference>
<keyword evidence="3" id="KW-1003">Cell membrane</keyword>
<sequence length="258" mass="28169">MSGLILRGVDAGYPKQPVIHNLNVAELPRGKITVLLGPNGCGKSTLLRSLAGLNKASGEVILDDENLTSLPFAKRAEKVVFLPQSLPQGVHLHVLESIIAAQRASCRRDDESSNAQALAILEQLGIAHLALHYLDQLSGGQRQLVGLAQSLIRRPDLLLLDEPLSALDLNYQFHVMDLIHRETLARNMVTVVVVHDINIALRHSEYVLMLKDGKLVASGEPEEVITAESLAEVYNVRGRVERCSQGRPQVILDGVIDV</sequence>
<dbReference type="PANTHER" id="PTHR42771:SF7">
    <property type="entry name" value="ABC-TYPE COBALAMIN_FE3+-SIDEROPHORES TRANSPORT SYSTEM, ATPASE COMPONENT"/>
    <property type="match status" value="1"/>
</dbReference>
<keyword evidence="7" id="KW-0408">Iron</keyword>
<comment type="caution">
    <text evidence="11">The sequence shown here is derived from an EMBL/GenBank/DDBJ whole genome shotgun (WGS) entry which is preliminary data.</text>
</comment>
<evidence type="ECO:0000259" key="10">
    <source>
        <dbReference type="PROSITE" id="PS50893"/>
    </source>
</evidence>
<reference evidence="11 12" key="1">
    <citation type="submission" date="2018-05" db="EMBL/GenBank/DDBJ databases">
        <title>Isolation and genomic analyses of lactose-positive bacteria from faecal samples of preterm neonates.</title>
        <authorList>
            <person name="Chen Y."/>
            <person name="Brook T.C."/>
            <person name="O'Neill I."/>
            <person name="Soe C.Z."/>
            <person name="Hall L.J."/>
            <person name="Hoyles L."/>
        </authorList>
    </citation>
    <scope>NUCLEOTIDE SEQUENCE [LARGE SCALE GENOMIC DNA]</scope>
    <source>
        <strain evidence="11 12">P080C CL</strain>
    </source>
</reference>
<keyword evidence="2" id="KW-0813">Transport</keyword>
<dbReference type="EMBL" id="QFVP01000007">
    <property type="protein sequence ID" value="THE37754.1"/>
    <property type="molecule type" value="Genomic_DNA"/>
</dbReference>
<dbReference type="RefSeq" id="WP_045441129.1">
    <property type="nucleotide sequence ID" value="NZ_QFVP01000007.1"/>
</dbReference>
<dbReference type="Gene3D" id="3.40.50.300">
    <property type="entry name" value="P-loop containing nucleotide triphosphate hydrolases"/>
    <property type="match status" value="1"/>
</dbReference>
<evidence type="ECO:0000256" key="4">
    <source>
        <dbReference type="ARBA" id="ARBA00022496"/>
    </source>
</evidence>
<comment type="subcellular location">
    <subcellularLocation>
        <location evidence="1">Cell membrane</location>
        <topology evidence="1">Peripheral membrane protein</topology>
    </subcellularLocation>
</comment>
<evidence type="ECO:0000256" key="2">
    <source>
        <dbReference type="ARBA" id="ARBA00022448"/>
    </source>
</evidence>
<organism evidence="11 12">
    <name type="scientific">Citrobacter murliniae</name>
    <dbReference type="NCBI Taxonomy" id="67829"/>
    <lineage>
        <taxon>Bacteria</taxon>
        <taxon>Pseudomonadati</taxon>
        <taxon>Pseudomonadota</taxon>
        <taxon>Gammaproteobacteria</taxon>
        <taxon>Enterobacterales</taxon>
        <taxon>Enterobacteriaceae</taxon>
        <taxon>Citrobacter</taxon>
        <taxon>Citrobacter freundii complex</taxon>
    </lineage>
</organism>
<dbReference type="PANTHER" id="PTHR42771">
    <property type="entry name" value="IRON(3+)-HYDROXAMATE IMPORT ATP-BINDING PROTEIN FHUC"/>
    <property type="match status" value="1"/>
</dbReference>
<keyword evidence="9" id="KW-0472">Membrane</keyword>